<sequence>MPDQFASQVETVLAMLARVGAHPGQFFGSRVFRCPCCSDQRKKKSEKCLSVKSDADGFVFYCHHCEWHGGSRGAAERTSAPRPSSTDDSDQHAMQEWAFAIWQKSDDPRGTMIDRRYFPSRRSHLILPAEICGTVVRFHPALSLVGQRAPGMVTLLRNIHTDQPQAIERTFLAGDGSKITRKKLGPAAGAAIKISADEDVTTGLIIGEGFETCLAAYIRGLRPVWAAGSKGGIRAFPVLPSIESLTILGERNDDGANAEAAQDCADRWIDAGREVILADPLTGDDFDDAMREVAP</sequence>
<name>A0A109K3M1_9BRAD</name>
<dbReference type="OrthoDB" id="34187at2"/>
<dbReference type="InterPro" id="IPR006171">
    <property type="entry name" value="TOPRIM_dom"/>
</dbReference>
<evidence type="ECO:0000313" key="5">
    <source>
        <dbReference type="Proteomes" id="UP000057737"/>
    </source>
</evidence>
<accession>A0A109K3M1</accession>
<dbReference type="InterPro" id="IPR055570">
    <property type="entry name" value="DUF7146"/>
</dbReference>
<dbReference type="Pfam" id="PF23639">
    <property type="entry name" value="DUF7146"/>
    <property type="match status" value="1"/>
</dbReference>
<organism evidence="4 5">
    <name type="scientific">Bradyrhizobium macuxiense</name>
    <dbReference type="NCBI Taxonomy" id="1755647"/>
    <lineage>
        <taxon>Bacteria</taxon>
        <taxon>Pseudomonadati</taxon>
        <taxon>Pseudomonadota</taxon>
        <taxon>Alphaproteobacteria</taxon>
        <taxon>Hyphomicrobiales</taxon>
        <taxon>Nitrobacteraceae</taxon>
        <taxon>Bradyrhizobium</taxon>
    </lineage>
</organism>
<comment type="caution">
    <text evidence="4">The sequence shown here is derived from an EMBL/GenBank/DDBJ whole genome shotgun (WGS) entry which is preliminary data.</text>
</comment>
<feature type="domain" description="DUF7146" evidence="3">
    <location>
        <begin position="95"/>
        <end position="192"/>
    </location>
</feature>
<dbReference type="AlphaFoldDB" id="A0A109K3M1"/>
<evidence type="ECO:0000313" key="4">
    <source>
        <dbReference type="EMBL" id="KWV60189.1"/>
    </source>
</evidence>
<dbReference type="Proteomes" id="UP000057737">
    <property type="component" value="Unassembled WGS sequence"/>
</dbReference>
<proteinExistence type="predicted"/>
<dbReference type="EMBL" id="LNCU01000022">
    <property type="protein sequence ID" value="KWV60189.1"/>
    <property type="molecule type" value="Genomic_DNA"/>
</dbReference>
<evidence type="ECO:0000259" key="3">
    <source>
        <dbReference type="Pfam" id="PF23639"/>
    </source>
</evidence>
<evidence type="ECO:0000256" key="1">
    <source>
        <dbReference type="SAM" id="MobiDB-lite"/>
    </source>
</evidence>
<gene>
    <name evidence="4" type="ORF">AS156_30075</name>
</gene>
<evidence type="ECO:0000259" key="2">
    <source>
        <dbReference type="Pfam" id="PF13362"/>
    </source>
</evidence>
<feature type="region of interest" description="Disordered" evidence="1">
    <location>
        <begin position="71"/>
        <end position="90"/>
    </location>
</feature>
<protein>
    <submittedName>
        <fullName evidence="4">Uncharacterized protein</fullName>
    </submittedName>
</protein>
<feature type="domain" description="Toprim" evidence="2">
    <location>
        <begin position="204"/>
        <end position="292"/>
    </location>
</feature>
<dbReference type="Pfam" id="PF13362">
    <property type="entry name" value="Toprim_3"/>
    <property type="match status" value="1"/>
</dbReference>
<dbReference type="RefSeq" id="WP_066500929.1">
    <property type="nucleotide sequence ID" value="NZ_LNCU01000022.1"/>
</dbReference>
<keyword evidence="5" id="KW-1185">Reference proteome</keyword>
<reference evidence="4 5" key="1">
    <citation type="submission" date="2015-11" db="EMBL/GenBank/DDBJ databases">
        <title>Draft Genome Sequence of the Strain BR 10303 (Bradyrhizobium sp.) isolated from nodules of Centrolobium paraense.</title>
        <authorList>
            <person name="Zelli J.E."/>
            <person name="Simoes-Araujo J.L."/>
            <person name="Barauna A.C."/>
            <person name="Silva K."/>
        </authorList>
    </citation>
    <scope>NUCLEOTIDE SEQUENCE [LARGE SCALE GENOMIC DNA]</scope>
    <source>
        <strain evidence="4 5">BR 10303</strain>
    </source>
</reference>